<accession>A0ABR7XVE7</accession>
<reference evidence="2 3" key="1">
    <citation type="submission" date="2020-08" db="EMBL/GenBank/DDBJ databases">
        <title>Sphingobacterium sp. DN00404 isolated from aquaculture water.</title>
        <authorList>
            <person name="Zhang M."/>
        </authorList>
    </citation>
    <scope>NUCLEOTIDE SEQUENCE [LARGE SCALE GENOMIC DNA]</scope>
    <source>
        <strain evidence="2 3">KCTC 42746</strain>
    </source>
</reference>
<dbReference type="EMBL" id="JACNYL010000003">
    <property type="protein sequence ID" value="MBD1423027.1"/>
    <property type="molecule type" value="Genomic_DNA"/>
</dbReference>
<proteinExistence type="predicted"/>
<dbReference type="PROSITE" id="PS50930">
    <property type="entry name" value="HTH_LYTTR"/>
    <property type="match status" value="1"/>
</dbReference>
<feature type="domain" description="HTH LytTR-type" evidence="1">
    <location>
        <begin position="129"/>
        <end position="197"/>
    </location>
</feature>
<organism evidence="2 3">
    <name type="scientific">Sphingobacterium chuzhouense</name>
    <dbReference type="NCBI Taxonomy" id="1742264"/>
    <lineage>
        <taxon>Bacteria</taxon>
        <taxon>Pseudomonadati</taxon>
        <taxon>Bacteroidota</taxon>
        <taxon>Sphingobacteriia</taxon>
        <taxon>Sphingobacteriales</taxon>
        <taxon>Sphingobacteriaceae</taxon>
        <taxon>Sphingobacterium</taxon>
    </lineage>
</organism>
<gene>
    <name evidence="2" type="ORF">H8B21_15760</name>
</gene>
<dbReference type="RefSeq" id="WP_190314689.1">
    <property type="nucleotide sequence ID" value="NZ_JACNYL010000003.1"/>
</dbReference>
<evidence type="ECO:0000313" key="2">
    <source>
        <dbReference type="EMBL" id="MBD1423027.1"/>
    </source>
</evidence>
<protein>
    <submittedName>
        <fullName evidence="2">LytTR family transcriptional regulator DNA-binding domain-containing protein</fullName>
    </submittedName>
</protein>
<dbReference type="SMART" id="SM00850">
    <property type="entry name" value="LytTR"/>
    <property type="match status" value="1"/>
</dbReference>
<dbReference type="GO" id="GO:0003677">
    <property type="term" value="F:DNA binding"/>
    <property type="evidence" value="ECO:0007669"/>
    <property type="project" value="UniProtKB-KW"/>
</dbReference>
<dbReference type="InterPro" id="IPR007492">
    <property type="entry name" value="LytTR_DNA-bd_dom"/>
</dbReference>
<keyword evidence="3" id="KW-1185">Reference proteome</keyword>
<evidence type="ECO:0000313" key="3">
    <source>
        <dbReference type="Proteomes" id="UP000651112"/>
    </source>
</evidence>
<dbReference type="Gene3D" id="2.40.50.1020">
    <property type="entry name" value="LytTr DNA-binding domain"/>
    <property type="match status" value="1"/>
</dbReference>
<keyword evidence="2" id="KW-0238">DNA-binding</keyword>
<sequence length="242" mass="28420">MICSINYSAIALIGYYVLHSSDNFVAREIWNREVDASWTIFLLNFSQFYGAFFKYAVILFLVEHMLFLLRVISFRTGKNSVRPSEMEPMLSDRRSQIANPTELKEKDLVSSSLARKSDLQEFDNNSHILPIKARSITYMLNIFKIVYLEVCNEITTVYQLDGSHFKVNIPLSKFCEWLPESRFMRVHESRVVALPYIIKEKGDCLYMLGYENLGLKLGRSEKYLGKYKEWKENTRSKWDDNK</sequence>
<dbReference type="Pfam" id="PF04397">
    <property type="entry name" value="LytTR"/>
    <property type="match status" value="1"/>
</dbReference>
<name>A0ABR7XVE7_9SPHI</name>
<comment type="caution">
    <text evidence="2">The sequence shown here is derived from an EMBL/GenBank/DDBJ whole genome shotgun (WGS) entry which is preliminary data.</text>
</comment>
<dbReference type="Proteomes" id="UP000651112">
    <property type="component" value="Unassembled WGS sequence"/>
</dbReference>
<evidence type="ECO:0000259" key="1">
    <source>
        <dbReference type="PROSITE" id="PS50930"/>
    </source>
</evidence>